<dbReference type="KEGG" id="sfu:Sfum_2039"/>
<dbReference type="HOGENOM" id="CLU_181429_0_0_7"/>
<evidence type="ECO:0000313" key="2">
    <source>
        <dbReference type="EMBL" id="ABK17722.1"/>
    </source>
</evidence>
<organism evidence="2 3">
    <name type="scientific">Syntrophobacter fumaroxidans (strain DSM 10017 / MPOB)</name>
    <dbReference type="NCBI Taxonomy" id="335543"/>
    <lineage>
        <taxon>Bacteria</taxon>
        <taxon>Pseudomonadati</taxon>
        <taxon>Thermodesulfobacteriota</taxon>
        <taxon>Syntrophobacteria</taxon>
        <taxon>Syntrophobacterales</taxon>
        <taxon>Syntrophobacteraceae</taxon>
        <taxon>Syntrophobacter</taxon>
    </lineage>
</organism>
<evidence type="ECO:0000313" key="3">
    <source>
        <dbReference type="Proteomes" id="UP000001784"/>
    </source>
</evidence>
<accession>A0LJX0</accession>
<dbReference type="RefSeq" id="WP_011698891.1">
    <property type="nucleotide sequence ID" value="NC_008554.1"/>
</dbReference>
<keyword evidence="3" id="KW-1185">Reference proteome</keyword>
<evidence type="ECO:0008006" key="4">
    <source>
        <dbReference type="Google" id="ProtNLM"/>
    </source>
</evidence>
<dbReference type="AlphaFoldDB" id="A0LJX0"/>
<dbReference type="OrthoDB" id="7067110at2"/>
<dbReference type="InParanoid" id="A0LJX0"/>
<proteinExistence type="predicted"/>
<sequence precursor="true">MKKCLVILFLTAFFSAAAFAAGPREYQVTGPVLEIKDDVVIVQKGKEKWEIALDKVTKIEGGELKVGSKVTVYYFMKASKIEVQGQKEKQAPKAGAAKKP</sequence>
<feature type="signal peptide" evidence="1">
    <location>
        <begin position="1"/>
        <end position="20"/>
    </location>
</feature>
<dbReference type="EMBL" id="CP000478">
    <property type="protein sequence ID" value="ABK17722.1"/>
    <property type="molecule type" value="Genomic_DNA"/>
</dbReference>
<dbReference type="STRING" id="335543.Sfum_2039"/>
<protein>
    <recommendedName>
        <fullName evidence="4">DUF5666 domain-containing protein</fullName>
    </recommendedName>
</protein>
<feature type="chain" id="PRO_5002626597" description="DUF5666 domain-containing protein" evidence="1">
    <location>
        <begin position="21"/>
        <end position="100"/>
    </location>
</feature>
<dbReference type="eggNOG" id="ENOG50331AJ">
    <property type="taxonomic scope" value="Bacteria"/>
</dbReference>
<reference evidence="2 3" key="1">
    <citation type="submission" date="2006-10" db="EMBL/GenBank/DDBJ databases">
        <title>Complete sequence of Syntrophobacter fumaroxidans MPOB.</title>
        <authorList>
            <consortium name="US DOE Joint Genome Institute"/>
            <person name="Copeland A."/>
            <person name="Lucas S."/>
            <person name="Lapidus A."/>
            <person name="Barry K."/>
            <person name="Detter J.C."/>
            <person name="Glavina del Rio T."/>
            <person name="Hammon N."/>
            <person name="Israni S."/>
            <person name="Pitluck S."/>
            <person name="Goltsman E.G."/>
            <person name="Martinez M."/>
            <person name="Schmutz J."/>
            <person name="Larimer F."/>
            <person name="Land M."/>
            <person name="Hauser L."/>
            <person name="Kyrpides N."/>
            <person name="Kim E."/>
            <person name="Boone D.R."/>
            <person name="Brockman F."/>
            <person name="Culley D."/>
            <person name="Ferry J."/>
            <person name="Gunsalus R."/>
            <person name="McInerney M.J."/>
            <person name="Morrison M."/>
            <person name="Plugge C."/>
            <person name="Rohlin L."/>
            <person name="Scholten J."/>
            <person name="Sieber J."/>
            <person name="Stams A.J.M."/>
            <person name="Worm P."/>
            <person name="Henstra A.M."/>
            <person name="Richardson P."/>
        </authorList>
    </citation>
    <scope>NUCLEOTIDE SEQUENCE [LARGE SCALE GENOMIC DNA]</scope>
    <source>
        <strain evidence="3">DSM 10017 / MPOB</strain>
    </source>
</reference>
<evidence type="ECO:0000256" key="1">
    <source>
        <dbReference type="SAM" id="SignalP"/>
    </source>
</evidence>
<gene>
    <name evidence="2" type="ordered locus">Sfum_2039</name>
</gene>
<dbReference type="Proteomes" id="UP000001784">
    <property type="component" value="Chromosome"/>
</dbReference>
<name>A0LJX0_SYNFM</name>
<keyword evidence="1" id="KW-0732">Signal</keyword>